<dbReference type="SUPFAM" id="SSF53850">
    <property type="entry name" value="Periplasmic binding protein-like II"/>
    <property type="match status" value="1"/>
</dbReference>
<dbReference type="RefSeq" id="WP_126630809.1">
    <property type="nucleotide sequence ID" value="NZ_BIFT01000002.1"/>
</dbReference>
<dbReference type="SUPFAM" id="SSF46785">
    <property type="entry name" value="Winged helix' DNA-binding domain"/>
    <property type="match status" value="1"/>
</dbReference>
<dbReference type="OrthoDB" id="9785745at2"/>
<dbReference type="EMBL" id="BIFT01000002">
    <property type="protein sequence ID" value="GCE30761.1"/>
    <property type="molecule type" value="Genomic_DNA"/>
</dbReference>
<dbReference type="PRINTS" id="PR00039">
    <property type="entry name" value="HTHLYSR"/>
</dbReference>
<name>A0A402BH70_9CHLR</name>
<keyword evidence="7" id="KW-1185">Reference proteome</keyword>
<evidence type="ECO:0000256" key="2">
    <source>
        <dbReference type="ARBA" id="ARBA00023015"/>
    </source>
</evidence>
<comment type="similarity">
    <text evidence="1">Belongs to the LysR transcriptional regulatory family.</text>
</comment>
<dbReference type="InterPro" id="IPR005119">
    <property type="entry name" value="LysR_subst-bd"/>
</dbReference>
<dbReference type="GO" id="GO:0003700">
    <property type="term" value="F:DNA-binding transcription factor activity"/>
    <property type="evidence" value="ECO:0007669"/>
    <property type="project" value="InterPro"/>
</dbReference>
<dbReference type="Proteomes" id="UP000287171">
    <property type="component" value="Unassembled WGS sequence"/>
</dbReference>
<dbReference type="GO" id="GO:0000976">
    <property type="term" value="F:transcription cis-regulatory region binding"/>
    <property type="evidence" value="ECO:0007669"/>
    <property type="project" value="TreeGrafter"/>
</dbReference>
<dbReference type="Gene3D" id="3.40.190.290">
    <property type="match status" value="1"/>
</dbReference>
<evidence type="ECO:0000256" key="1">
    <source>
        <dbReference type="ARBA" id="ARBA00009437"/>
    </source>
</evidence>
<dbReference type="Gene3D" id="1.10.10.10">
    <property type="entry name" value="Winged helix-like DNA-binding domain superfamily/Winged helix DNA-binding domain"/>
    <property type="match status" value="1"/>
</dbReference>
<dbReference type="InterPro" id="IPR036390">
    <property type="entry name" value="WH_DNA-bd_sf"/>
</dbReference>
<protein>
    <submittedName>
        <fullName evidence="6">LysR family transcriptional regulator</fullName>
    </submittedName>
</protein>
<feature type="domain" description="HTH lysR-type" evidence="5">
    <location>
        <begin position="1"/>
        <end position="58"/>
    </location>
</feature>
<keyword evidence="2" id="KW-0805">Transcription regulation</keyword>
<dbReference type="CDD" id="cd05466">
    <property type="entry name" value="PBP2_LTTR_substrate"/>
    <property type="match status" value="1"/>
</dbReference>
<gene>
    <name evidence="6" type="ORF">KDA_62450</name>
</gene>
<dbReference type="Pfam" id="PF03466">
    <property type="entry name" value="LysR_substrate"/>
    <property type="match status" value="1"/>
</dbReference>
<dbReference type="Pfam" id="PF00126">
    <property type="entry name" value="HTH_1"/>
    <property type="match status" value="1"/>
</dbReference>
<dbReference type="FunFam" id="1.10.10.10:FF:000001">
    <property type="entry name" value="LysR family transcriptional regulator"/>
    <property type="match status" value="1"/>
</dbReference>
<keyword evidence="3" id="KW-0238">DNA-binding</keyword>
<evidence type="ECO:0000259" key="5">
    <source>
        <dbReference type="PROSITE" id="PS50931"/>
    </source>
</evidence>
<dbReference type="PANTHER" id="PTHR30126:SF100">
    <property type="entry name" value="LYSR-FAMILY TRANSCRIPTIONAL REGULATOR"/>
    <property type="match status" value="1"/>
</dbReference>
<evidence type="ECO:0000256" key="4">
    <source>
        <dbReference type="ARBA" id="ARBA00023163"/>
    </source>
</evidence>
<reference evidence="7" key="1">
    <citation type="submission" date="2018-12" db="EMBL/GenBank/DDBJ databases">
        <title>Tengunoibacter tsumagoiensis gen. nov., sp. nov., Dictyobacter kobayashii sp. nov., D. alpinus sp. nov., and D. joshuensis sp. nov. and description of Dictyobacteraceae fam. nov. within the order Ktedonobacterales isolated from Tengu-no-mugimeshi.</title>
        <authorList>
            <person name="Wang C.M."/>
            <person name="Zheng Y."/>
            <person name="Sakai Y."/>
            <person name="Toyoda A."/>
            <person name="Minakuchi Y."/>
            <person name="Abe K."/>
            <person name="Yokota A."/>
            <person name="Yabe S."/>
        </authorList>
    </citation>
    <scope>NUCLEOTIDE SEQUENCE [LARGE SCALE GENOMIC DNA]</scope>
    <source>
        <strain evidence="7">Uno16</strain>
    </source>
</reference>
<dbReference type="PANTHER" id="PTHR30126">
    <property type="entry name" value="HTH-TYPE TRANSCRIPTIONAL REGULATOR"/>
    <property type="match status" value="1"/>
</dbReference>
<keyword evidence="4" id="KW-0804">Transcription</keyword>
<evidence type="ECO:0000256" key="3">
    <source>
        <dbReference type="ARBA" id="ARBA00023125"/>
    </source>
</evidence>
<dbReference type="InterPro" id="IPR000847">
    <property type="entry name" value="LysR_HTH_N"/>
</dbReference>
<evidence type="ECO:0000313" key="7">
    <source>
        <dbReference type="Proteomes" id="UP000287171"/>
    </source>
</evidence>
<sequence length="304" mass="34211">MELRQLFTFRMVATTLSFSRTAQTLNYVQSSVTAQMQALEEELGVRLFDRLGKRIALTDAGKRFLPYAEKILTLSDEARLAVIDGNVPSGTITISAPETLCIYRLPMLLRTFRDRFPEVRLIFRPEPFEDIRRSVNEGAVDVAFIIDEPQHSTSLMIESLIPEPLQILVSADHRLVKLPFITAKDLEGEPFLLTEAGCSYRIVFERALSEQGIHATTNLEFRSVEAIKQCVMASMGIAFLPTVTVAQEIAQGRLVALHWPDHTFQVATQVLWHKEKWLSPALDAFLAVSREVLGEQAMMTAVHP</sequence>
<comment type="caution">
    <text evidence="6">The sequence shown here is derived from an EMBL/GenBank/DDBJ whole genome shotgun (WGS) entry which is preliminary data.</text>
</comment>
<evidence type="ECO:0000313" key="6">
    <source>
        <dbReference type="EMBL" id="GCE30761.1"/>
    </source>
</evidence>
<proteinExistence type="inferred from homology"/>
<dbReference type="AlphaFoldDB" id="A0A402BH70"/>
<organism evidence="6 7">
    <name type="scientific">Dictyobacter alpinus</name>
    <dbReference type="NCBI Taxonomy" id="2014873"/>
    <lineage>
        <taxon>Bacteria</taxon>
        <taxon>Bacillati</taxon>
        <taxon>Chloroflexota</taxon>
        <taxon>Ktedonobacteria</taxon>
        <taxon>Ktedonobacterales</taxon>
        <taxon>Dictyobacteraceae</taxon>
        <taxon>Dictyobacter</taxon>
    </lineage>
</organism>
<dbReference type="InterPro" id="IPR036388">
    <property type="entry name" value="WH-like_DNA-bd_sf"/>
</dbReference>
<accession>A0A402BH70</accession>
<dbReference type="PROSITE" id="PS50931">
    <property type="entry name" value="HTH_LYSR"/>
    <property type="match status" value="1"/>
</dbReference>